<keyword evidence="1" id="KW-1133">Transmembrane helix</keyword>
<keyword evidence="3" id="KW-1185">Reference proteome</keyword>
<feature type="transmembrane region" description="Helical" evidence="1">
    <location>
        <begin position="62"/>
        <end position="78"/>
    </location>
</feature>
<keyword evidence="1" id="KW-0812">Transmembrane</keyword>
<sequence length="298" mass="34041">MTDKQKLGNPYFIGAVATLLINDWYLKQAYHNQLTGKLSDFSGLFAFPFFLSALLPRRAVSIYLATLLLFIMWKSPLVQPFIDSITTLGIPLWRVVDYSDYLALLVMPLSFFVFKTSSAYHLKPVLLNFFMVVSALSFVATSMVRGKYTKITGINKTYTFNFSKRDLVSRINSLQLEYVRDFENSVRSQNKLSNKTPRPDSAWIDFDSKANIFYYSSTLSKKDTIARILDYERLKDADTIRLRTMYADINISGNSTRSELKLLGLVKFVAATAKTDDREIAIGFFEKGVIKKIKSYGK</sequence>
<proteinExistence type="predicted"/>
<feature type="transmembrane region" description="Helical" evidence="1">
    <location>
        <begin position="7"/>
        <end position="26"/>
    </location>
</feature>
<comment type="caution">
    <text evidence="2">The sequence shown here is derived from an EMBL/GenBank/DDBJ whole genome shotgun (WGS) entry which is preliminary data.</text>
</comment>
<dbReference type="EMBL" id="JACWMY010000015">
    <property type="protein sequence ID" value="MBD1366894.1"/>
    <property type="molecule type" value="Genomic_DNA"/>
</dbReference>
<organism evidence="2 3">
    <name type="scientific">Mucilaginibacter pankratovii</name>
    <dbReference type="NCBI Taxonomy" id="2772110"/>
    <lineage>
        <taxon>Bacteria</taxon>
        <taxon>Pseudomonadati</taxon>
        <taxon>Bacteroidota</taxon>
        <taxon>Sphingobacteriia</taxon>
        <taxon>Sphingobacteriales</taxon>
        <taxon>Sphingobacteriaceae</taxon>
        <taxon>Mucilaginibacter</taxon>
    </lineage>
</organism>
<evidence type="ECO:0000256" key="1">
    <source>
        <dbReference type="SAM" id="Phobius"/>
    </source>
</evidence>
<feature type="transmembrane region" description="Helical" evidence="1">
    <location>
        <begin position="98"/>
        <end position="114"/>
    </location>
</feature>
<dbReference type="RefSeq" id="WP_191191530.1">
    <property type="nucleotide sequence ID" value="NZ_JACWMY010000015.1"/>
</dbReference>
<keyword evidence="1" id="KW-0472">Membrane</keyword>
<feature type="transmembrane region" description="Helical" evidence="1">
    <location>
        <begin position="38"/>
        <end position="55"/>
    </location>
</feature>
<feature type="transmembrane region" description="Helical" evidence="1">
    <location>
        <begin position="126"/>
        <end position="144"/>
    </location>
</feature>
<accession>A0ABR7WX96</accession>
<protein>
    <submittedName>
        <fullName evidence="2">Uncharacterized protein</fullName>
    </submittedName>
</protein>
<evidence type="ECO:0000313" key="3">
    <source>
        <dbReference type="Proteomes" id="UP000606600"/>
    </source>
</evidence>
<name>A0ABR7WX96_9SPHI</name>
<reference evidence="2 3" key="1">
    <citation type="submission" date="2020-09" db="EMBL/GenBank/DDBJ databases">
        <title>Novel species of Mucilaginibacter isolated from a glacier on the Tibetan Plateau.</title>
        <authorList>
            <person name="Liu Q."/>
            <person name="Xin Y.-H."/>
        </authorList>
    </citation>
    <scope>NUCLEOTIDE SEQUENCE [LARGE SCALE GENOMIC DNA]</scope>
    <source>
        <strain evidence="2 3">ZT4R22</strain>
    </source>
</reference>
<dbReference type="Proteomes" id="UP000606600">
    <property type="component" value="Unassembled WGS sequence"/>
</dbReference>
<gene>
    <name evidence="2" type="ORF">IDJ77_23995</name>
</gene>
<evidence type="ECO:0000313" key="2">
    <source>
        <dbReference type="EMBL" id="MBD1366894.1"/>
    </source>
</evidence>